<organism evidence="1 2">
    <name type="scientific">Candidatus Egerieousia excrementavium</name>
    <dbReference type="NCBI Taxonomy" id="2840778"/>
    <lineage>
        <taxon>Bacteria</taxon>
        <taxon>Pseudomonadati</taxon>
        <taxon>Bacteroidota</taxon>
        <taxon>Bacteroidia</taxon>
        <taxon>Bacteroidales</taxon>
        <taxon>Candidatus Egerieousia</taxon>
    </lineage>
</organism>
<feature type="non-terminal residue" evidence="1">
    <location>
        <position position="1"/>
    </location>
</feature>
<dbReference type="GO" id="GO:0004180">
    <property type="term" value="F:carboxypeptidase activity"/>
    <property type="evidence" value="ECO:0007669"/>
    <property type="project" value="TreeGrafter"/>
</dbReference>
<dbReference type="PANTHER" id="PTHR43660">
    <property type="entry name" value="DIPEPTIDYL CARBOXYPEPTIDASE"/>
    <property type="match status" value="1"/>
</dbReference>
<protein>
    <recommendedName>
        <fullName evidence="3">Peptidase M3A/M3B catalytic domain-containing protein</fullName>
    </recommendedName>
</protein>
<dbReference type="GO" id="GO:0005829">
    <property type="term" value="C:cytosol"/>
    <property type="evidence" value="ECO:0007669"/>
    <property type="project" value="TreeGrafter"/>
</dbReference>
<evidence type="ECO:0008006" key="3">
    <source>
        <dbReference type="Google" id="ProtNLM"/>
    </source>
</evidence>
<evidence type="ECO:0000313" key="1">
    <source>
        <dbReference type="EMBL" id="MBO8429227.1"/>
    </source>
</evidence>
<evidence type="ECO:0000313" key="2">
    <source>
        <dbReference type="Proteomes" id="UP000823635"/>
    </source>
</evidence>
<dbReference type="Gene3D" id="1.10.1370.40">
    <property type="match status" value="1"/>
</dbReference>
<dbReference type="SUPFAM" id="SSF55486">
    <property type="entry name" value="Metalloproteases ('zincins'), catalytic domain"/>
    <property type="match status" value="1"/>
</dbReference>
<dbReference type="GO" id="GO:0004222">
    <property type="term" value="F:metalloendopeptidase activity"/>
    <property type="evidence" value="ECO:0007669"/>
    <property type="project" value="InterPro"/>
</dbReference>
<dbReference type="Proteomes" id="UP000823635">
    <property type="component" value="Unassembled WGS sequence"/>
</dbReference>
<dbReference type="PANTHER" id="PTHR43660:SF1">
    <property type="entry name" value="DIPEPTIDYL CARBOXYPEPTIDASE"/>
    <property type="match status" value="1"/>
</dbReference>
<sequence length="42" mass="4781">DSFRKNILSKGNTEDADVLYRNFRGRDPKPEALLEKLGMTGK</sequence>
<reference evidence="1" key="2">
    <citation type="journal article" date="2021" name="PeerJ">
        <title>Extensive microbial diversity within the chicken gut microbiome revealed by metagenomics and culture.</title>
        <authorList>
            <person name="Gilroy R."/>
            <person name="Ravi A."/>
            <person name="Getino M."/>
            <person name="Pursley I."/>
            <person name="Horton D.L."/>
            <person name="Alikhan N.F."/>
            <person name="Baker D."/>
            <person name="Gharbi K."/>
            <person name="Hall N."/>
            <person name="Watson M."/>
            <person name="Adriaenssens E.M."/>
            <person name="Foster-Nyarko E."/>
            <person name="Jarju S."/>
            <person name="Secka A."/>
            <person name="Antonio M."/>
            <person name="Oren A."/>
            <person name="Chaudhuri R.R."/>
            <person name="La Ragione R."/>
            <person name="Hildebrand F."/>
            <person name="Pallen M.J."/>
        </authorList>
    </citation>
    <scope>NUCLEOTIDE SEQUENCE</scope>
    <source>
        <strain evidence="1">15467</strain>
    </source>
</reference>
<reference evidence="1" key="1">
    <citation type="submission" date="2020-10" db="EMBL/GenBank/DDBJ databases">
        <authorList>
            <person name="Gilroy R."/>
        </authorList>
    </citation>
    <scope>NUCLEOTIDE SEQUENCE</scope>
    <source>
        <strain evidence="1">15467</strain>
    </source>
</reference>
<dbReference type="AlphaFoldDB" id="A0A9D9DJU4"/>
<dbReference type="GO" id="GO:0006508">
    <property type="term" value="P:proteolysis"/>
    <property type="evidence" value="ECO:0007669"/>
    <property type="project" value="InterPro"/>
</dbReference>
<comment type="caution">
    <text evidence="1">The sequence shown here is derived from an EMBL/GenBank/DDBJ whole genome shotgun (WGS) entry which is preliminary data.</text>
</comment>
<proteinExistence type="predicted"/>
<dbReference type="InterPro" id="IPR045090">
    <property type="entry name" value="Pept_M3A_M3B"/>
</dbReference>
<dbReference type="EMBL" id="JADINB010000104">
    <property type="protein sequence ID" value="MBO8429227.1"/>
    <property type="molecule type" value="Genomic_DNA"/>
</dbReference>
<gene>
    <name evidence="1" type="ORF">IAC68_04765</name>
</gene>
<name>A0A9D9DJU4_9BACT</name>
<accession>A0A9D9DJU4</accession>